<evidence type="ECO:0000313" key="3">
    <source>
        <dbReference type="Proteomes" id="UP000536604"/>
    </source>
</evidence>
<organism evidence="2 3">
    <name type="scientific">Nocardiopsis algeriensis</name>
    <dbReference type="NCBI Taxonomy" id="1478215"/>
    <lineage>
        <taxon>Bacteria</taxon>
        <taxon>Bacillati</taxon>
        <taxon>Actinomycetota</taxon>
        <taxon>Actinomycetes</taxon>
        <taxon>Streptosporangiales</taxon>
        <taxon>Nocardiopsidaceae</taxon>
        <taxon>Nocardiopsis</taxon>
    </lineage>
</organism>
<keyword evidence="3" id="KW-1185">Reference proteome</keyword>
<feature type="transmembrane region" description="Helical" evidence="1">
    <location>
        <begin position="56"/>
        <end position="75"/>
    </location>
</feature>
<name>A0A841IPP7_9ACTN</name>
<gene>
    <name evidence="2" type="ORF">FHS13_002065</name>
</gene>
<dbReference type="EMBL" id="JACHJO010000005">
    <property type="protein sequence ID" value="MBB6120114.1"/>
    <property type="molecule type" value="Genomic_DNA"/>
</dbReference>
<keyword evidence="1" id="KW-0812">Transmembrane</keyword>
<evidence type="ECO:0000256" key="1">
    <source>
        <dbReference type="SAM" id="Phobius"/>
    </source>
</evidence>
<feature type="transmembrane region" description="Helical" evidence="1">
    <location>
        <begin position="87"/>
        <end position="110"/>
    </location>
</feature>
<proteinExistence type="predicted"/>
<dbReference type="RefSeq" id="WP_184290814.1">
    <property type="nucleotide sequence ID" value="NZ_JACHJO010000005.1"/>
</dbReference>
<accession>A0A841IPP7</accession>
<reference evidence="2 3" key="1">
    <citation type="submission" date="2020-08" db="EMBL/GenBank/DDBJ databases">
        <title>Genomic Encyclopedia of Type Strains, Phase III (KMG-III): the genomes of soil and plant-associated and newly described type strains.</title>
        <authorList>
            <person name="Whitman W."/>
        </authorList>
    </citation>
    <scope>NUCLEOTIDE SEQUENCE [LARGE SCALE GENOMIC DNA]</scope>
    <source>
        <strain evidence="2 3">CECT 8712</strain>
    </source>
</reference>
<comment type="caution">
    <text evidence="2">The sequence shown here is derived from an EMBL/GenBank/DDBJ whole genome shotgun (WGS) entry which is preliminary data.</text>
</comment>
<protein>
    <submittedName>
        <fullName evidence="2">Uncharacterized protein</fullName>
    </submittedName>
</protein>
<keyword evidence="1" id="KW-0472">Membrane</keyword>
<evidence type="ECO:0000313" key="2">
    <source>
        <dbReference type="EMBL" id="MBB6120114.1"/>
    </source>
</evidence>
<sequence>MDVGREEALGALEQAEAMDAHTRGRGRWYAGYATVYAAASCGLLLALGLMPSPVTVAWATPLFLVVIAGLTAFALSRPVQPRGYKALHGGMIAAWSGIYTLTVVVGATAFPGEMLWWGPGALASAVPPLVVAYVALRRGRSTR</sequence>
<keyword evidence="1" id="KW-1133">Transmembrane helix</keyword>
<dbReference type="AlphaFoldDB" id="A0A841IPP7"/>
<feature type="transmembrane region" description="Helical" evidence="1">
    <location>
        <begin position="116"/>
        <end position="136"/>
    </location>
</feature>
<feature type="transmembrane region" description="Helical" evidence="1">
    <location>
        <begin position="28"/>
        <end position="50"/>
    </location>
</feature>
<dbReference type="Proteomes" id="UP000536604">
    <property type="component" value="Unassembled WGS sequence"/>
</dbReference>